<organism evidence="1 2">
    <name type="scientific">Caballeronia glebae</name>
    <dbReference type="NCBI Taxonomy" id="1777143"/>
    <lineage>
        <taxon>Bacteria</taxon>
        <taxon>Pseudomonadati</taxon>
        <taxon>Pseudomonadota</taxon>
        <taxon>Betaproteobacteria</taxon>
        <taxon>Burkholderiales</taxon>
        <taxon>Burkholderiaceae</taxon>
        <taxon>Caballeronia</taxon>
    </lineage>
</organism>
<proteinExistence type="predicted"/>
<sequence>MDVVRERHWARRSVWIVYGMKLRKRKNERLLNSGMQLTNA</sequence>
<evidence type="ECO:0000313" key="1">
    <source>
        <dbReference type="EMBL" id="SAK63191.1"/>
    </source>
</evidence>
<dbReference type="AlphaFoldDB" id="A0A158AYZ5"/>
<comment type="caution">
    <text evidence="1">The sequence shown here is derived from an EMBL/GenBank/DDBJ whole genome shotgun (WGS) entry which is preliminary data.</text>
</comment>
<gene>
    <name evidence="1" type="ORF">AWB82_03278</name>
</gene>
<evidence type="ECO:0000313" key="2">
    <source>
        <dbReference type="Proteomes" id="UP000054596"/>
    </source>
</evidence>
<dbReference type="Proteomes" id="UP000054596">
    <property type="component" value="Unassembled WGS sequence"/>
</dbReference>
<reference evidence="1" key="1">
    <citation type="submission" date="2016-01" db="EMBL/GenBank/DDBJ databases">
        <authorList>
            <person name="Peeters C."/>
        </authorList>
    </citation>
    <scope>NUCLEOTIDE SEQUENCE [LARGE SCALE GENOMIC DNA]</scope>
    <source>
        <strain evidence="1">LMG 29325</strain>
    </source>
</reference>
<keyword evidence="2" id="KW-1185">Reference proteome</keyword>
<protein>
    <submittedName>
        <fullName evidence="1">Uncharacterized protein</fullName>
    </submittedName>
</protein>
<dbReference type="EMBL" id="FCOJ02000021">
    <property type="protein sequence ID" value="SAK63191.1"/>
    <property type="molecule type" value="Genomic_DNA"/>
</dbReference>
<name>A0A158AYZ5_9BURK</name>
<accession>A0A158AYZ5</accession>